<comment type="similarity">
    <text evidence="1">Belongs to the adrenodoxin/putidaredoxin family.</text>
</comment>
<keyword evidence="5" id="KW-0411">Iron-sulfur</keyword>
<dbReference type="GO" id="GO:0046872">
    <property type="term" value="F:metal ion binding"/>
    <property type="evidence" value="ECO:0007669"/>
    <property type="project" value="UniProtKB-KW"/>
</dbReference>
<name>A0A0K6I1N4_9HYPH</name>
<reference evidence="9" key="1">
    <citation type="submission" date="2015-08" db="EMBL/GenBank/DDBJ databases">
        <authorList>
            <person name="Varghese N."/>
        </authorList>
    </citation>
    <scope>NUCLEOTIDE SEQUENCE [LARGE SCALE GENOMIC DNA]</scope>
    <source>
        <strain evidence="9">DSM 23407</strain>
    </source>
</reference>
<dbReference type="SUPFAM" id="SSF54292">
    <property type="entry name" value="2Fe-2S ferredoxin-like"/>
    <property type="match status" value="1"/>
</dbReference>
<dbReference type="Proteomes" id="UP000183900">
    <property type="component" value="Unassembled WGS sequence"/>
</dbReference>
<sequence length="106" mass="11091">MPRIIFQSADGTRTEVEAASGQSLMSAAVAHGIEEIAAECGGACACGTCHCYIPEGQGIALPEAEEMELAMIECVIDPRPQSRLTCQVTVSEAMDGLVVELPASQH</sequence>
<keyword evidence="3" id="KW-0479">Metal-binding</keyword>
<dbReference type="EMBL" id="CYHE01000006">
    <property type="protein sequence ID" value="CUA97040.1"/>
    <property type="molecule type" value="Genomic_DNA"/>
</dbReference>
<dbReference type="PRINTS" id="PR00355">
    <property type="entry name" value="ADRENODOXIN"/>
</dbReference>
<dbReference type="OrthoDB" id="9799640at2"/>
<keyword evidence="4" id="KW-0408">Iron</keyword>
<dbReference type="GO" id="GO:0051537">
    <property type="term" value="F:2 iron, 2 sulfur cluster binding"/>
    <property type="evidence" value="ECO:0007669"/>
    <property type="project" value="UniProtKB-KW"/>
</dbReference>
<dbReference type="GO" id="GO:0005829">
    <property type="term" value="C:cytosol"/>
    <property type="evidence" value="ECO:0007669"/>
    <property type="project" value="TreeGrafter"/>
</dbReference>
<dbReference type="InterPro" id="IPR012675">
    <property type="entry name" value="Beta-grasp_dom_sf"/>
</dbReference>
<dbReference type="PANTHER" id="PTHR23426">
    <property type="entry name" value="FERREDOXIN/ADRENODOXIN"/>
    <property type="match status" value="1"/>
</dbReference>
<proteinExistence type="inferred from homology"/>
<comment type="cofactor">
    <cofactor evidence="6">
        <name>[2Fe-2S] cluster</name>
        <dbReference type="ChEBI" id="CHEBI:190135"/>
    </cofactor>
</comment>
<dbReference type="InterPro" id="IPR036010">
    <property type="entry name" value="2Fe-2S_ferredoxin-like_sf"/>
</dbReference>
<feature type="domain" description="2Fe-2S ferredoxin-type" evidence="7">
    <location>
        <begin position="2"/>
        <end position="105"/>
    </location>
</feature>
<dbReference type="RefSeq" id="WP_055455853.1">
    <property type="nucleotide sequence ID" value="NZ_CYHE01000006.1"/>
</dbReference>
<evidence type="ECO:0000256" key="3">
    <source>
        <dbReference type="ARBA" id="ARBA00022723"/>
    </source>
</evidence>
<dbReference type="CDD" id="cd00207">
    <property type="entry name" value="fer2"/>
    <property type="match status" value="1"/>
</dbReference>
<accession>A0A0K6I1N4</accession>
<dbReference type="Gene3D" id="3.10.20.30">
    <property type="match status" value="1"/>
</dbReference>
<dbReference type="PANTHER" id="PTHR23426:SF65">
    <property type="entry name" value="FERREDOXIN-2, MITOCHONDRIAL"/>
    <property type="match status" value="1"/>
</dbReference>
<evidence type="ECO:0000256" key="4">
    <source>
        <dbReference type="ARBA" id="ARBA00023004"/>
    </source>
</evidence>
<keyword evidence="2" id="KW-0001">2Fe-2S</keyword>
<evidence type="ECO:0000259" key="7">
    <source>
        <dbReference type="PROSITE" id="PS51085"/>
    </source>
</evidence>
<keyword evidence="9" id="KW-1185">Reference proteome</keyword>
<evidence type="ECO:0000313" key="9">
    <source>
        <dbReference type="Proteomes" id="UP000183900"/>
    </source>
</evidence>
<dbReference type="GO" id="GO:0140647">
    <property type="term" value="P:P450-containing electron transport chain"/>
    <property type="evidence" value="ECO:0007669"/>
    <property type="project" value="InterPro"/>
</dbReference>
<evidence type="ECO:0000256" key="6">
    <source>
        <dbReference type="ARBA" id="ARBA00034078"/>
    </source>
</evidence>
<evidence type="ECO:0000256" key="1">
    <source>
        <dbReference type="ARBA" id="ARBA00010914"/>
    </source>
</evidence>
<protein>
    <submittedName>
        <fullName evidence="8">Ferredoxin</fullName>
    </submittedName>
</protein>
<evidence type="ECO:0000256" key="5">
    <source>
        <dbReference type="ARBA" id="ARBA00023014"/>
    </source>
</evidence>
<gene>
    <name evidence="8" type="ORF">Ga0061067_106198</name>
</gene>
<dbReference type="Pfam" id="PF00111">
    <property type="entry name" value="Fer2"/>
    <property type="match status" value="1"/>
</dbReference>
<dbReference type="GO" id="GO:0009055">
    <property type="term" value="F:electron transfer activity"/>
    <property type="evidence" value="ECO:0007669"/>
    <property type="project" value="TreeGrafter"/>
</dbReference>
<organism evidence="8 9">
    <name type="scientific">Pannonibacter indicus</name>
    <dbReference type="NCBI Taxonomy" id="466044"/>
    <lineage>
        <taxon>Bacteria</taxon>
        <taxon>Pseudomonadati</taxon>
        <taxon>Pseudomonadota</taxon>
        <taxon>Alphaproteobacteria</taxon>
        <taxon>Hyphomicrobiales</taxon>
        <taxon>Stappiaceae</taxon>
        <taxon>Pannonibacter</taxon>
    </lineage>
</organism>
<dbReference type="AlphaFoldDB" id="A0A0K6I1N4"/>
<evidence type="ECO:0000256" key="2">
    <source>
        <dbReference type="ARBA" id="ARBA00022714"/>
    </source>
</evidence>
<dbReference type="PROSITE" id="PS51085">
    <property type="entry name" value="2FE2S_FER_2"/>
    <property type="match status" value="1"/>
</dbReference>
<dbReference type="InterPro" id="IPR001055">
    <property type="entry name" value="Adrenodoxin-like"/>
</dbReference>
<evidence type="ECO:0000313" key="8">
    <source>
        <dbReference type="EMBL" id="CUA97040.1"/>
    </source>
</evidence>
<dbReference type="InterPro" id="IPR001041">
    <property type="entry name" value="2Fe-2S_ferredoxin-type"/>
</dbReference>